<evidence type="ECO:0000256" key="2">
    <source>
        <dbReference type="SAM" id="SignalP"/>
    </source>
</evidence>
<evidence type="ECO:0000313" key="5">
    <source>
        <dbReference type="Proteomes" id="UP000194420"/>
    </source>
</evidence>
<dbReference type="AlphaFoldDB" id="A0A1Y6ENX0"/>
<dbReference type="OrthoDB" id="7388953at2"/>
<dbReference type="Pfam" id="PF05036">
    <property type="entry name" value="SPOR"/>
    <property type="match status" value="1"/>
</dbReference>
<keyword evidence="2" id="KW-0732">Signal</keyword>
<dbReference type="PROSITE" id="PS51257">
    <property type="entry name" value="PROKAR_LIPOPROTEIN"/>
    <property type="match status" value="1"/>
</dbReference>
<feature type="repeat" description="TPR" evidence="1">
    <location>
        <begin position="73"/>
        <end position="106"/>
    </location>
</feature>
<feature type="domain" description="SPOR" evidence="3">
    <location>
        <begin position="348"/>
        <end position="433"/>
    </location>
</feature>
<dbReference type="PROSITE" id="PS51724">
    <property type="entry name" value="SPOR"/>
    <property type="match status" value="1"/>
</dbReference>
<dbReference type="Gene3D" id="3.30.70.1070">
    <property type="entry name" value="Sporulation related repeat"/>
    <property type="match status" value="1"/>
</dbReference>
<gene>
    <name evidence="4" type="ORF">SAMN06297468_0734</name>
</gene>
<sequence length="447" mass="46474">MSRTANINALNGPKIALAVTTALASVVLAGCTTSAAPRAETSFGKAQTALAKGQAEQAVDHAEAAVLAEPRNAGFRAMLGAAYLEAGRFQSAATSFGDAIELGDNDPRTVLSYALSQTAIGNSAAALEVLDEWKGSLDPADLGLALALAGQPDQGVHVLANALRGGQNTAKVRQNLAYAYALQGNWRAARVMAAEDVPADQVDDRIGEWAQTARPEQTTQRVAALLQVAPSQDLGQPAQLALANHPSHAAMVAEAATEVPVETPVAEAPQFAIAGEDASSQLSFDEEFAAVEPTVVPASDIVGERIVSNEVVQSLPASYTPAKAAPAKSSGPRIAARTSQRRMASADGVAAGTHLVQLGSFSSRANAERAWNIYQKRYSQLSNRNLVITEAKVRGKTFYRVSAAGFGATEARSMCGTVKSQGRGCFAYAEGRPLPGAVRGPARMAAR</sequence>
<dbReference type="InterPro" id="IPR019734">
    <property type="entry name" value="TPR_rpt"/>
</dbReference>
<dbReference type="GO" id="GO:0042834">
    <property type="term" value="F:peptidoglycan binding"/>
    <property type="evidence" value="ECO:0007669"/>
    <property type="project" value="InterPro"/>
</dbReference>
<dbReference type="RefSeq" id="WP_086436629.1">
    <property type="nucleotide sequence ID" value="NZ_FXWG01000001.1"/>
</dbReference>
<feature type="signal peptide" evidence="2">
    <location>
        <begin position="1"/>
        <end position="24"/>
    </location>
</feature>
<dbReference type="Gene3D" id="1.25.40.10">
    <property type="entry name" value="Tetratricopeptide repeat domain"/>
    <property type="match status" value="1"/>
</dbReference>
<dbReference type="InterPro" id="IPR011990">
    <property type="entry name" value="TPR-like_helical_dom_sf"/>
</dbReference>
<protein>
    <submittedName>
        <fullName evidence="4">Flp pilus assembly protein TadD, contains TPR repeats</fullName>
    </submittedName>
</protein>
<feature type="chain" id="PRO_5013074204" evidence="2">
    <location>
        <begin position="25"/>
        <end position="447"/>
    </location>
</feature>
<dbReference type="Proteomes" id="UP000194420">
    <property type="component" value="Unassembled WGS sequence"/>
</dbReference>
<accession>A0A1Y6ENX0</accession>
<evidence type="ECO:0000259" key="3">
    <source>
        <dbReference type="PROSITE" id="PS51724"/>
    </source>
</evidence>
<dbReference type="SMART" id="SM00028">
    <property type="entry name" value="TPR"/>
    <property type="match status" value="3"/>
</dbReference>
<dbReference type="SUPFAM" id="SSF48452">
    <property type="entry name" value="TPR-like"/>
    <property type="match status" value="1"/>
</dbReference>
<dbReference type="SUPFAM" id="SSF110997">
    <property type="entry name" value="Sporulation related repeat"/>
    <property type="match status" value="1"/>
</dbReference>
<dbReference type="InterPro" id="IPR036680">
    <property type="entry name" value="SPOR-like_sf"/>
</dbReference>
<dbReference type="Pfam" id="PF13432">
    <property type="entry name" value="TPR_16"/>
    <property type="match status" value="1"/>
</dbReference>
<keyword evidence="1" id="KW-0802">TPR repeat</keyword>
<organism evidence="4 5">
    <name type="scientific">Altererythrobacter xiamenensis</name>
    <dbReference type="NCBI Taxonomy" id="1316679"/>
    <lineage>
        <taxon>Bacteria</taxon>
        <taxon>Pseudomonadati</taxon>
        <taxon>Pseudomonadota</taxon>
        <taxon>Alphaproteobacteria</taxon>
        <taxon>Sphingomonadales</taxon>
        <taxon>Erythrobacteraceae</taxon>
        <taxon>Altererythrobacter</taxon>
    </lineage>
</organism>
<dbReference type="InterPro" id="IPR007730">
    <property type="entry name" value="SPOR-like_dom"/>
</dbReference>
<dbReference type="EMBL" id="FXWG01000001">
    <property type="protein sequence ID" value="SMQ62660.1"/>
    <property type="molecule type" value="Genomic_DNA"/>
</dbReference>
<reference evidence="5" key="1">
    <citation type="submission" date="2017-04" db="EMBL/GenBank/DDBJ databases">
        <authorList>
            <person name="Varghese N."/>
            <person name="Submissions S."/>
        </authorList>
    </citation>
    <scope>NUCLEOTIDE SEQUENCE [LARGE SCALE GENOMIC DNA]</scope>
</reference>
<proteinExistence type="predicted"/>
<keyword evidence="5" id="KW-1185">Reference proteome</keyword>
<evidence type="ECO:0000313" key="4">
    <source>
        <dbReference type="EMBL" id="SMQ62660.1"/>
    </source>
</evidence>
<name>A0A1Y6ENX0_9SPHN</name>
<evidence type="ECO:0000256" key="1">
    <source>
        <dbReference type="PROSITE-ProRule" id="PRU00339"/>
    </source>
</evidence>
<dbReference type="PROSITE" id="PS50005">
    <property type="entry name" value="TPR"/>
    <property type="match status" value="1"/>
</dbReference>